<dbReference type="InterPro" id="IPR012462">
    <property type="entry name" value="UFSP1/2_DUB_cat"/>
</dbReference>
<keyword evidence="12" id="KW-1185">Reference proteome</keyword>
<proteinExistence type="inferred from homology"/>
<name>A0AAD7ZRF7_DIPPU</name>
<dbReference type="Proteomes" id="UP001233999">
    <property type="component" value="Unassembled WGS sequence"/>
</dbReference>
<feature type="domain" description="UFSP1/2/DUB catalytic" evidence="8">
    <location>
        <begin position="326"/>
        <end position="510"/>
    </location>
</feature>
<keyword evidence="3" id="KW-0833">Ubl conjugation pathway</keyword>
<feature type="domain" description="UFSP2 second" evidence="9">
    <location>
        <begin position="80"/>
        <end position="304"/>
    </location>
</feature>
<keyword evidence="2" id="KW-0645">Protease</keyword>
<evidence type="ECO:0000256" key="5">
    <source>
        <dbReference type="ARBA" id="ARBA00022807"/>
    </source>
</evidence>
<sequence>TVELRMSARNDVHMTDNPVLLRYNADTNSVVKMQMFVNENLKDVSYEVVTENEMWKQFIHVRLQTKLPLVCELQLEAISDAFQQLRRKIAAGMACFHFQKSSVYLMSSDTDNNGLSGLTGDPTVGELCNMSDSISEGCGKQRGKKKYSARDVDQFQEPLLLFSAKTMRAESSNKCAPVIHYIKRSYTSMRTFVQVDAISMVHRDTKTVRLYAMLVDSLCRNLRLAENCFLEQISSCEGGDIVVSCPQPFHFLPRECGHFITVFYPKNQPDAQLEEERRLLHKQLALPLDCPLFRRGCAFVFSEDIPLNSPLINVHEGLTSSVKDGEVSVVHGIYTYHHYCQDRMDDSGWGCAYRSLQTIVSWFRWQGYTDKPVPSHREIQQCLVDIGDKQPSFVGSTQWIGSTEVSFCLETMLGITSRIISVSSGEELGSKGGELEYHFKHIGTPVMIGGGVLAHTILGVDYNRNTGELKFLILDPHYTGGEDLQIIQSKGWCGWKGVDFWKKTAYYNLCLPQRPRFL</sequence>
<dbReference type="InterPro" id="IPR038765">
    <property type="entry name" value="Papain-like_cys_pep_sf"/>
</dbReference>
<dbReference type="SUPFAM" id="SSF54001">
    <property type="entry name" value="Cysteine proteinases"/>
    <property type="match status" value="1"/>
</dbReference>
<dbReference type="Pfam" id="PF07910">
    <property type="entry name" value="Peptidase_C78"/>
    <property type="match status" value="1"/>
</dbReference>
<dbReference type="FunFam" id="3.90.70.130:FF:000001">
    <property type="entry name" value="Probable Ufm1-specific protease 2"/>
    <property type="match status" value="1"/>
</dbReference>
<dbReference type="InterPro" id="IPR049387">
    <property type="entry name" value="UFSP2-like_2nd"/>
</dbReference>
<organism evidence="11 12">
    <name type="scientific">Diploptera punctata</name>
    <name type="common">Pacific beetle cockroach</name>
    <dbReference type="NCBI Taxonomy" id="6984"/>
    <lineage>
        <taxon>Eukaryota</taxon>
        <taxon>Metazoa</taxon>
        <taxon>Ecdysozoa</taxon>
        <taxon>Arthropoda</taxon>
        <taxon>Hexapoda</taxon>
        <taxon>Insecta</taxon>
        <taxon>Pterygota</taxon>
        <taxon>Neoptera</taxon>
        <taxon>Polyneoptera</taxon>
        <taxon>Dictyoptera</taxon>
        <taxon>Blattodea</taxon>
        <taxon>Blaberoidea</taxon>
        <taxon>Blaberidae</taxon>
        <taxon>Diplopterinae</taxon>
        <taxon>Diploptera</taxon>
    </lineage>
</organism>
<feature type="domain" description="UFSP2 N-terminal MPN-like" evidence="10">
    <location>
        <begin position="9"/>
        <end position="53"/>
    </location>
</feature>
<evidence type="ECO:0000256" key="3">
    <source>
        <dbReference type="ARBA" id="ARBA00022786"/>
    </source>
</evidence>
<evidence type="ECO:0000259" key="10">
    <source>
        <dbReference type="Pfam" id="PF26560"/>
    </source>
</evidence>
<comment type="caution">
    <text evidence="11">The sequence shown here is derived from an EMBL/GenBank/DDBJ whole genome shotgun (WGS) entry which is preliminary data.</text>
</comment>
<evidence type="ECO:0000259" key="8">
    <source>
        <dbReference type="Pfam" id="PF07910"/>
    </source>
</evidence>
<comment type="similarity">
    <text evidence="1">Belongs to the peptidase C78 family.</text>
</comment>
<dbReference type="Pfam" id="PF26560">
    <property type="entry name" value="UFSP2_MPN_insect"/>
    <property type="match status" value="1"/>
</dbReference>
<evidence type="ECO:0000313" key="11">
    <source>
        <dbReference type="EMBL" id="KAJ9585225.1"/>
    </source>
</evidence>
<protein>
    <recommendedName>
        <fullName evidence="7">Probable Ufm1-specific protease 2</fullName>
    </recommendedName>
</protein>
<dbReference type="PANTHER" id="PTHR48153">
    <property type="entry name" value="UFM1-SPECIFIC PROTEASE 2"/>
    <property type="match status" value="1"/>
</dbReference>
<evidence type="ECO:0000256" key="1">
    <source>
        <dbReference type="ARBA" id="ARBA00008552"/>
    </source>
</evidence>
<reference evidence="11" key="1">
    <citation type="journal article" date="2023" name="IScience">
        <title>Live-bearing cockroach genome reveals convergent evolutionary mechanisms linked to viviparity in insects and beyond.</title>
        <authorList>
            <person name="Fouks B."/>
            <person name="Harrison M.C."/>
            <person name="Mikhailova A.A."/>
            <person name="Marchal E."/>
            <person name="English S."/>
            <person name="Carruthers M."/>
            <person name="Jennings E.C."/>
            <person name="Chiamaka E.L."/>
            <person name="Frigard R.A."/>
            <person name="Pippel M."/>
            <person name="Attardo G.M."/>
            <person name="Benoit J.B."/>
            <person name="Bornberg-Bauer E."/>
            <person name="Tobe S.S."/>
        </authorList>
    </citation>
    <scope>NUCLEOTIDE SEQUENCE</scope>
    <source>
        <strain evidence="11">Stay&amp;Tobe</strain>
    </source>
</reference>
<dbReference type="InterPro" id="IPR058757">
    <property type="entry name" value="UFSP2_MPN_N"/>
</dbReference>
<dbReference type="AlphaFoldDB" id="A0AAD7ZRF7"/>
<evidence type="ECO:0000256" key="7">
    <source>
        <dbReference type="ARBA" id="ARBA00073264"/>
    </source>
</evidence>
<reference evidence="11" key="2">
    <citation type="submission" date="2023-05" db="EMBL/GenBank/DDBJ databases">
        <authorList>
            <person name="Fouks B."/>
        </authorList>
    </citation>
    <scope>NUCLEOTIDE SEQUENCE</scope>
    <source>
        <strain evidence="11">Stay&amp;Tobe</strain>
        <tissue evidence="11">Testes</tissue>
    </source>
</reference>
<dbReference type="GO" id="GO:0071567">
    <property type="term" value="F:deUFMylase activity"/>
    <property type="evidence" value="ECO:0007669"/>
    <property type="project" value="TreeGrafter"/>
</dbReference>
<comment type="function">
    <text evidence="6">Thiol protease which recognizes and hydrolyzes the peptide bond at the C-terminal Gly of UFM1, a ubiquitin-like modifier protein bound to a number of target proteins. Does not hydrolyze SUMO1 or ISG15 ubiquitin-like proteins.</text>
</comment>
<keyword evidence="5" id="KW-0788">Thiol protease</keyword>
<dbReference type="GO" id="GO:0006508">
    <property type="term" value="P:proteolysis"/>
    <property type="evidence" value="ECO:0007669"/>
    <property type="project" value="UniProtKB-KW"/>
</dbReference>
<evidence type="ECO:0000259" key="9">
    <source>
        <dbReference type="Pfam" id="PF20908"/>
    </source>
</evidence>
<gene>
    <name evidence="11" type="ORF">L9F63_002988</name>
</gene>
<evidence type="ECO:0000313" key="12">
    <source>
        <dbReference type="Proteomes" id="UP001233999"/>
    </source>
</evidence>
<keyword evidence="4" id="KW-0378">Hydrolase</keyword>
<dbReference type="Gene3D" id="3.90.70.130">
    <property type="match status" value="1"/>
</dbReference>
<accession>A0AAD7ZRF7</accession>
<evidence type="ECO:0000256" key="6">
    <source>
        <dbReference type="ARBA" id="ARBA00057559"/>
    </source>
</evidence>
<dbReference type="GO" id="GO:0005783">
    <property type="term" value="C:endoplasmic reticulum"/>
    <property type="evidence" value="ECO:0007669"/>
    <property type="project" value="TreeGrafter"/>
</dbReference>
<evidence type="ECO:0000256" key="4">
    <source>
        <dbReference type="ARBA" id="ARBA00022801"/>
    </source>
</evidence>
<evidence type="ECO:0000256" key="2">
    <source>
        <dbReference type="ARBA" id="ARBA00022670"/>
    </source>
</evidence>
<dbReference type="EMBL" id="JASPKZ010007290">
    <property type="protein sequence ID" value="KAJ9585225.1"/>
    <property type="molecule type" value="Genomic_DNA"/>
</dbReference>
<dbReference type="Pfam" id="PF20908">
    <property type="entry name" value="UfSP2_N"/>
    <property type="match status" value="1"/>
</dbReference>
<feature type="non-terminal residue" evidence="11">
    <location>
        <position position="1"/>
    </location>
</feature>
<dbReference type="GO" id="GO:0005634">
    <property type="term" value="C:nucleus"/>
    <property type="evidence" value="ECO:0007669"/>
    <property type="project" value="TreeGrafter"/>
</dbReference>
<dbReference type="PANTHER" id="PTHR48153:SF2">
    <property type="entry name" value="UFM1-SPECIFIC PROTEASE 2"/>
    <property type="match status" value="1"/>
</dbReference>